<evidence type="ECO:0000256" key="6">
    <source>
        <dbReference type="PIRNR" id="PIRNR038170"/>
    </source>
</evidence>
<evidence type="ECO:0000256" key="1">
    <source>
        <dbReference type="ARBA" id="ARBA00004123"/>
    </source>
</evidence>
<dbReference type="Pfam" id="PF04189">
    <property type="entry name" value="Gcd10p"/>
    <property type="match status" value="1"/>
</dbReference>
<evidence type="ECO:0000313" key="7">
    <source>
        <dbReference type="EMBL" id="KAK5773982.1"/>
    </source>
</evidence>
<comment type="similarity">
    <text evidence="2 6">Belongs to the TRM6/GCD10 family.</text>
</comment>
<keyword evidence="4 6" id="KW-0819">tRNA processing</keyword>
<organism evidence="7 8">
    <name type="scientific">Arxiozyma heterogenica</name>
    <dbReference type="NCBI Taxonomy" id="278026"/>
    <lineage>
        <taxon>Eukaryota</taxon>
        <taxon>Fungi</taxon>
        <taxon>Dikarya</taxon>
        <taxon>Ascomycota</taxon>
        <taxon>Saccharomycotina</taxon>
        <taxon>Saccharomycetes</taxon>
        <taxon>Saccharomycetales</taxon>
        <taxon>Saccharomycetaceae</taxon>
        <taxon>Arxiozyma</taxon>
    </lineage>
</organism>
<comment type="subunit">
    <text evidence="6">Heterotetramer.</text>
</comment>
<comment type="subcellular location">
    <subcellularLocation>
        <location evidence="1 6">Nucleus</location>
    </subcellularLocation>
</comment>
<protein>
    <recommendedName>
        <fullName evidence="3 6">tRNA (adenine(58)-N(1))-methyltransferase non-catalytic subunit TRM6</fullName>
    </recommendedName>
</protein>
<dbReference type="PANTHER" id="PTHR12945:SF0">
    <property type="entry name" value="TRNA (ADENINE(58)-N(1))-METHYLTRANSFERASE NON-CATALYTIC SUBUNIT TRM6"/>
    <property type="match status" value="1"/>
</dbReference>
<proteinExistence type="inferred from homology"/>
<evidence type="ECO:0000313" key="8">
    <source>
        <dbReference type="Proteomes" id="UP001306508"/>
    </source>
</evidence>
<gene>
    <name evidence="7" type="ORF">RI543_004739</name>
</gene>
<evidence type="ECO:0000256" key="3">
    <source>
        <dbReference type="ARBA" id="ARBA00021704"/>
    </source>
</evidence>
<dbReference type="GO" id="GO:0005634">
    <property type="term" value="C:nucleus"/>
    <property type="evidence" value="ECO:0007669"/>
    <property type="project" value="UniProtKB-SubCell"/>
</dbReference>
<reference evidence="8" key="1">
    <citation type="submission" date="2023-07" db="EMBL/GenBank/DDBJ databases">
        <title>A draft genome of Kazachstania heterogenica Y-27499.</title>
        <authorList>
            <person name="Donic C."/>
            <person name="Kralova J.S."/>
            <person name="Fidel L."/>
            <person name="Ben-Dor S."/>
            <person name="Jung S."/>
        </authorList>
    </citation>
    <scope>NUCLEOTIDE SEQUENCE [LARGE SCALE GENOMIC DNA]</scope>
    <source>
        <strain evidence="8">Y27499</strain>
    </source>
</reference>
<keyword evidence="5 6" id="KW-0539">Nucleus</keyword>
<comment type="caution">
    <text evidence="7">The sequence shown here is derived from an EMBL/GenBank/DDBJ whole genome shotgun (WGS) entry which is preliminary data.</text>
</comment>
<sequence length="474" mass="54203">MDPQKYICWNQHVLITLPSEKSKITELRPDGTVSLGKFGAFRVNDVVGFPLGTKFEIFYDEETDKWNEMQKQKNGGKEKNRIPVGKVRVLTQGRDNPAEYCSELNEGVEENGLNSDSLNVTAFTTGSSESNRNLIDRGHDVQKLSAEDIEQLKQKSVTSQEIISQMIKSHGSFDKKTVFSQEKYLQRKQRKFDKIFTVNYLSGSALLQYLIDKNDIQRIMDISEESMGMILNLANIKSTGTYLCMDETGGLLVYFIMERMFGNGAENVDPSVGKIVVLHENEHVNLDLLKFSNYSEDFISKHVITIPLLDFFEPLTREEIESRFTPLPKEEVYELKASKKNSYYRKLKWQKTQLELLKYINDIQYDGMILGTTLHLPDLVKRLGDHIHGSRPIVCYSQFKEVLLELSHSLYNDLRFLAPTILETRCRPYQTIRGKLHPVMTMRGGGGYIMTCIKVIPVSPSMVEGAKILTHVES</sequence>
<keyword evidence="8" id="KW-1185">Reference proteome</keyword>
<dbReference type="EMBL" id="JAWIZZ010000059">
    <property type="protein sequence ID" value="KAK5773982.1"/>
    <property type="molecule type" value="Genomic_DNA"/>
</dbReference>
<dbReference type="GO" id="GO:0030488">
    <property type="term" value="P:tRNA methylation"/>
    <property type="evidence" value="ECO:0007669"/>
    <property type="project" value="InterPro"/>
</dbReference>
<dbReference type="AlphaFoldDB" id="A0AAN7WLI0"/>
<evidence type="ECO:0000256" key="5">
    <source>
        <dbReference type="ARBA" id="ARBA00023242"/>
    </source>
</evidence>
<dbReference type="GO" id="GO:0031515">
    <property type="term" value="C:tRNA (m1A) methyltransferase complex"/>
    <property type="evidence" value="ECO:0007669"/>
    <property type="project" value="UniProtKB-UniRule"/>
</dbReference>
<evidence type="ECO:0000256" key="4">
    <source>
        <dbReference type="ARBA" id="ARBA00022694"/>
    </source>
</evidence>
<evidence type="ECO:0000256" key="2">
    <source>
        <dbReference type="ARBA" id="ARBA00008320"/>
    </source>
</evidence>
<dbReference type="PIRSF" id="PIRSF038170">
    <property type="entry name" value="tRNA_m1A_mtfrase"/>
    <property type="match status" value="1"/>
</dbReference>
<dbReference type="Proteomes" id="UP001306508">
    <property type="component" value="Unassembled WGS sequence"/>
</dbReference>
<dbReference type="PANTHER" id="PTHR12945">
    <property type="entry name" value="TRANSLATION INITIATION FACTOR EIF3-RELATED"/>
    <property type="match status" value="1"/>
</dbReference>
<name>A0AAN7WLI0_9SACH</name>
<accession>A0AAN7WLI0</accession>
<dbReference type="InterPro" id="IPR017423">
    <property type="entry name" value="TRM6"/>
</dbReference>
<comment type="function">
    <text evidence="6">Substrate-binding subunit of tRNA (adenine-N1-)-methyltransferase, which catalyzes the formation of N1-methyladenine at position 58 (m1A58) in initiator methionyl-tRNA.</text>
</comment>